<name>A0ABP8EVJ3_9MICO</name>
<evidence type="ECO:0000256" key="2">
    <source>
        <dbReference type="SAM" id="Phobius"/>
    </source>
</evidence>
<dbReference type="InterPro" id="IPR005183">
    <property type="entry name" value="DUF305_CopM-like"/>
</dbReference>
<keyword evidence="2" id="KW-0472">Membrane</keyword>
<comment type="caution">
    <text evidence="4">The sequence shown here is derived from an EMBL/GenBank/DDBJ whole genome shotgun (WGS) entry which is preliminary data.</text>
</comment>
<accession>A0ABP8EVJ3</accession>
<organism evidence="4 5">
    <name type="scientific">Georgenia daeguensis</name>
    <dbReference type="NCBI Taxonomy" id="908355"/>
    <lineage>
        <taxon>Bacteria</taxon>
        <taxon>Bacillati</taxon>
        <taxon>Actinomycetota</taxon>
        <taxon>Actinomycetes</taxon>
        <taxon>Micrococcales</taxon>
        <taxon>Bogoriellaceae</taxon>
        <taxon>Georgenia</taxon>
    </lineage>
</organism>
<dbReference type="EMBL" id="BAABBA010000010">
    <property type="protein sequence ID" value="GAA4287937.1"/>
    <property type="molecule type" value="Genomic_DNA"/>
</dbReference>
<reference evidence="5" key="1">
    <citation type="journal article" date="2019" name="Int. J. Syst. Evol. Microbiol.">
        <title>The Global Catalogue of Microorganisms (GCM) 10K type strain sequencing project: providing services to taxonomists for standard genome sequencing and annotation.</title>
        <authorList>
            <consortium name="The Broad Institute Genomics Platform"/>
            <consortium name="The Broad Institute Genome Sequencing Center for Infectious Disease"/>
            <person name="Wu L."/>
            <person name="Ma J."/>
        </authorList>
    </citation>
    <scope>NUCLEOTIDE SEQUENCE [LARGE SCALE GENOMIC DNA]</scope>
    <source>
        <strain evidence="5">JCM 17459</strain>
    </source>
</reference>
<feature type="compositionally biased region" description="Polar residues" evidence="1">
    <location>
        <begin position="1"/>
        <end position="12"/>
    </location>
</feature>
<evidence type="ECO:0000259" key="3">
    <source>
        <dbReference type="Pfam" id="PF03713"/>
    </source>
</evidence>
<keyword evidence="2" id="KW-1133">Transmembrane helix</keyword>
<evidence type="ECO:0000313" key="5">
    <source>
        <dbReference type="Proteomes" id="UP001499841"/>
    </source>
</evidence>
<sequence>MTTSRPTSQEAPTQDAAPQEPQGPREPERTAAPSARLGGPLLAAVVVLVAAVAAVVGLLVGSRLGAVDATEHPAEGSVDVGFARDMQDHHGQAVQMATLVRDRTDDEAIRSIALDITLTQQHQAGQMFAWLEDWGLPQSSTEPPMLWMADHADHADAVAQGGLMPGMATQAELNQLAAASGEEAERLFLTLMIEHHQAGVDMAEYAVDKAEEDVVTHLAATIVQSQTAELTVLEELLEARGGPLE</sequence>
<dbReference type="Gene3D" id="1.20.1260.10">
    <property type="match status" value="1"/>
</dbReference>
<dbReference type="Proteomes" id="UP001499841">
    <property type="component" value="Unassembled WGS sequence"/>
</dbReference>
<protein>
    <submittedName>
        <fullName evidence="4">DUF305 domain-containing protein</fullName>
    </submittedName>
</protein>
<dbReference type="Pfam" id="PF03713">
    <property type="entry name" value="DUF305"/>
    <property type="match status" value="1"/>
</dbReference>
<evidence type="ECO:0000256" key="1">
    <source>
        <dbReference type="SAM" id="MobiDB-lite"/>
    </source>
</evidence>
<keyword evidence="2" id="KW-0812">Transmembrane</keyword>
<feature type="transmembrane region" description="Helical" evidence="2">
    <location>
        <begin position="41"/>
        <end position="60"/>
    </location>
</feature>
<dbReference type="RefSeq" id="WP_345041222.1">
    <property type="nucleotide sequence ID" value="NZ_BAABBA010000010.1"/>
</dbReference>
<feature type="domain" description="DUF305" evidence="3">
    <location>
        <begin position="79"/>
        <end position="237"/>
    </location>
</feature>
<feature type="region of interest" description="Disordered" evidence="1">
    <location>
        <begin position="1"/>
        <end position="34"/>
    </location>
</feature>
<keyword evidence="5" id="KW-1185">Reference proteome</keyword>
<proteinExistence type="predicted"/>
<gene>
    <name evidence="4" type="ORF">GCM10022262_22970</name>
</gene>
<evidence type="ECO:0000313" key="4">
    <source>
        <dbReference type="EMBL" id="GAA4287937.1"/>
    </source>
</evidence>
<dbReference type="InterPro" id="IPR012347">
    <property type="entry name" value="Ferritin-like"/>
</dbReference>
<dbReference type="PANTHER" id="PTHR36933">
    <property type="entry name" value="SLL0788 PROTEIN"/>
    <property type="match status" value="1"/>
</dbReference>
<dbReference type="PANTHER" id="PTHR36933:SF1">
    <property type="entry name" value="SLL0788 PROTEIN"/>
    <property type="match status" value="1"/>
</dbReference>